<gene>
    <name evidence="1" type="ORF">ES332_A07G083100v1</name>
</gene>
<keyword evidence="2" id="KW-1185">Reference proteome</keyword>
<organism evidence="1 2">
    <name type="scientific">Gossypium tomentosum</name>
    <name type="common">Hawaiian cotton</name>
    <name type="synonym">Gossypium sandvicense</name>
    <dbReference type="NCBI Taxonomy" id="34277"/>
    <lineage>
        <taxon>Eukaryota</taxon>
        <taxon>Viridiplantae</taxon>
        <taxon>Streptophyta</taxon>
        <taxon>Embryophyta</taxon>
        <taxon>Tracheophyta</taxon>
        <taxon>Spermatophyta</taxon>
        <taxon>Magnoliopsida</taxon>
        <taxon>eudicotyledons</taxon>
        <taxon>Gunneridae</taxon>
        <taxon>Pentapetalae</taxon>
        <taxon>rosids</taxon>
        <taxon>malvids</taxon>
        <taxon>Malvales</taxon>
        <taxon>Malvaceae</taxon>
        <taxon>Malvoideae</taxon>
        <taxon>Gossypium</taxon>
    </lineage>
</organism>
<proteinExistence type="predicted"/>
<dbReference type="Proteomes" id="UP000322667">
    <property type="component" value="Chromosome A07"/>
</dbReference>
<sequence length="89" mass="10350">MAIITQAPNFKKNRKCGDGLLSLVLRHIRRPCLLNPKEIERKVPPLPDSTLAIGEEISSDESVGRSRRWNGSRWWCCHGSWWQRYGKVY</sequence>
<dbReference type="EMBL" id="CM017616">
    <property type="protein sequence ID" value="TYI18343.1"/>
    <property type="molecule type" value="Genomic_DNA"/>
</dbReference>
<name>A0A5D2PR31_GOSTO</name>
<dbReference type="EMBL" id="CM017616">
    <property type="protein sequence ID" value="TYI18342.1"/>
    <property type="molecule type" value="Genomic_DNA"/>
</dbReference>
<evidence type="ECO:0000313" key="1">
    <source>
        <dbReference type="EMBL" id="TYI18343.1"/>
    </source>
</evidence>
<protein>
    <submittedName>
        <fullName evidence="1">Uncharacterized protein</fullName>
    </submittedName>
</protein>
<evidence type="ECO:0000313" key="2">
    <source>
        <dbReference type="Proteomes" id="UP000322667"/>
    </source>
</evidence>
<reference evidence="1 2" key="1">
    <citation type="submission" date="2019-07" db="EMBL/GenBank/DDBJ databases">
        <title>WGS assembly of Gossypium tomentosum.</title>
        <authorList>
            <person name="Chen Z.J."/>
            <person name="Sreedasyam A."/>
            <person name="Ando A."/>
            <person name="Song Q."/>
            <person name="De L."/>
            <person name="Hulse-Kemp A."/>
            <person name="Ding M."/>
            <person name="Ye W."/>
            <person name="Kirkbride R."/>
            <person name="Jenkins J."/>
            <person name="Plott C."/>
            <person name="Lovell J."/>
            <person name="Lin Y.-M."/>
            <person name="Vaughn R."/>
            <person name="Liu B."/>
            <person name="Li W."/>
            <person name="Simpson S."/>
            <person name="Scheffler B."/>
            <person name="Saski C."/>
            <person name="Grover C."/>
            <person name="Hu G."/>
            <person name="Conover J."/>
            <person name="Carlson J."/>
            <person name="Shu S."/>
            <person name="Boston L."/>
            <person name="Williams M."/>
            <person name="Peterson D."/>
            <person name="Mcgee K."/>
            <person name="Jones D."/>
            <person name="Wendel J."/>
            <person name="Stelly D."/>
            <person name="Grimwood J."/>
            <person name="Schmutz J."/>
        </authorList>
    </citation>
    <scope>NUCLEOTIDE SEQUENCE [LARGE SCALE GENOMIC DNA]</scope>
    <source>
        <strain evidence="1">7179.01</strain>
    </source>
</reference>
<accession>A0A5D2PR31</accession>
<dbReference type="AlphaFoldDB" id="A0A5D2PR31"/>